<dbReference type="NCBIfam" id="TIGR00060">
    <property type="entry name" value="L18_bact"/>
    <property type="match status" value="1"/>
</dbReference>
<dbReference type="CDD" id="cd00432">
    <property type="entry name" value="Ribosomal_L18_L5e"/>
    <property type="match status" value="1"/>
</dbReference>
<evidence type="ECO:0000256" key="1">
    <source>
        <dbReference type="ARBA" id="ARBA00003898"/>
    </source>
</evidence>
<dbReference type="SUPFAM" id="SSF53137">
    <property type="entry name" value="Translational machinery components"/>
    <property type="match status" value="1"/>
</dbReference>
<keyword evidence="10" id="KW-0934">Plastid</keyword>
<evidence type="ECO:0000256" key="2">
    <source>
        <dbReference type="ARBA" id="ARBA00007116"/>
    </source>
</evidence>
<dbReference type="GO" id="GO:0022625">
    <property type="term" value="C:cytosolic large ribosomal subunit"/>
    <property type="evidence" value="ECO:0007669"/>
    <property type="project" value="TreeGrafter"/>
</dbReference>
<organism evidence="10">
    <name type="scientific">Laurencieae sp</name>
    <dbReference type="NCBI Taxonomy" id="2007162"/>
    <lineage>
        <taxon>Eukaryota</taxon>
        <taxon>Rhodophyta</taxon>
        <taxon>Florideophyceae</taxon>
        <taxon>Rhodymeniophycidae</taxon>
        <taxon>Ceramiales</taxon>
        <taxon>Rhodomelaceae</taxon>
        <taxon>Laurencieae</taxon>
    </lineage>
</organism>
<keyword evidence="6 9" id="KW-0689">Ribosomal protein</keyword>
<gene>
    <name evidence="9 10" type="primary">rpl18</name>
</gene>
<evidence type="ECO:0000256" key="5">
    <source>
        <dbReference type="ARBA" id="ARBA00022884"/>
    </source>
</evidence>
<comment type="similarity">
    <text evidence="2 9">Belongs to the universal ribosomal protein uL18 family.</text>
</comment>
<accession>A0A1Z1M3B0</accession>
<dbReference type="EMBL" id="MF101412">
    <property type="protein sequence ID" value="ARW60254.1"/>
    <property type="molecule type" value="Genomic_DNA"/>
</dbReference>
<evidence type="ECO:0000256" key="6">
    <source>
        <dbReference type="ARBA" id="ARBA00022980"/>
    </source>
</evidence>
<keyword evidence="7 9" id="KW-0687">Ribonucleoprotein</keyword>
<proteinExistence type="inferred from homology"/>
<dbReference type="GO" id="GO:0009507">
    <property type="term" value="C:chloroplast"/>
    <property type="evidence" value="ECO:0007669"/>
    <property type="project" value="UniProtKB-SubCell"/>
</dbReference>
<dbReference type="InterPro" id="IPR005484">
    <property type="entry name" value="Ribosomal_uL18_bac/plant/anim"/>
</dbReference>
<evidence type="ECO:0000256" key="3">
    <source>
        <dbReference type="ARBA" id="ARBA00011505"/>
    </source>
</evidence>
<evidence type="ECO:0000256" key="8">
    <source>
        <dbReference type="ARBA" id="ARBA00035303"/>
    </source>
</evidence>
<dbReference type="PANTHER" id="PTHR12899">
    <property type="entry name" value="39S RIBOSOMAL PROTEIN L18, MITOCHONDRIAL"/>
    <property type="match status" value="1"/>
</dbReference>
<keyword evidence="10" id="KW-0150">Chloroplast</keyword>
<dbReference type="GO" id="GO:0006412">
    <property type="term" value="P:translation"/>
    <property type="evidence" value="ECO:0007669"/>
    <property type="project" value="UniProtKB-UniRule"/>
</dbReference>
<evidence type="ECO:0000256" key="9">
    <source>
        <dbReference type="HAMAP-Rule" id="MF_01337"/>
    </source>
</evidence>
<dbReference type="GO" id="GO:0003735">
    <property type="term" value="F:structural constituent of ribosome"/>
    <property type="evidence" value="ECO:0007669"/>
    <property type="project" value="InterPro"/>
</dbReference>
<comment type="subunit">
    <text evidence="3 9">Part of the 50S ribosomal subunit; contacts the 5S rRNA.</text>
</comment>
<dbReference type="InterPro" id="IPR057268">
    <property type="entry name" value="Ribosomal_L18"/>
</dbReference>
<geneLocation type="chloroplast" evidence="10"/>
<evidence type="ECO:0000313" key="10">
    <source>
        <dbReference type="EMBL" id="ARW60254.1"/>
    </source>
</evidence>
<dbReference type="Gene3D" id="3.30.420.100">
    <property type="match status" value="1"/>
</dbReference>
<keyword evidence="5 9" id="KW-0694">RNA-binding</keyword>
<name>A0A1Z1M3B0_9FLOR</name>
<keyword evidence="4 9" id="KW-0699">rRNA-binding</keyword>
<evidence type="ECO:0000256" key="4">
    <source>
        <dbReference type="ARBA" id="ARBA00022730"/>
    </source>
</evidence>
<comment type="function">
    <text evidence="1 9">Binds 5S rRNA, forms part of the central protuberance of the 50S subunit.</text>
</comment>
<comment type="subcellular location">
    <subcellularLocation>
        <location evidence="9">Plastid</location>
        <location evidence="9">Chloroplast</location>
    </subcellularLocation>
</comment>
<dbReference type="AlphaFoldDB" id="A0A1Z1M3B0"/>
<dbReference type="GO" id="GO:0008097">
    <property type="term" value="F:5S rRNA binding"/>
    <property type="evidence" value="ECO:0007669"/>
    <property type="project" value="TreeGrafter"/>
</dbReference>
<reference evidence="10" key="1">
    <citation type="journal article" date="2017" name="J. Phycol.">
        <title>Analysis of chloroplast genomes and a supermatrix inform reclassification of the Rhodomelaceae (Rhodophyta).</title>
        <authorList>
            <person name="Diaz-Tapia P."/>
            <person name="Maggs C.A."/>
            <person name="West J.A."/>
            <person name="Verbruggen H."/>
        </authorList>
    </citation>
    <scope>NUCLEOTIDE SEQUENCE</scope>
    <source>
        <strain evidence="10">JFC1711</strain>
    </source>
</reference>
<dbReference type="HAMAP" id="MF_01337_B">
    <property type="entry name" value="Ribosomal_uL18_B"/>
    <property type="match status" value="1"/>
</dbReference>
<dbReference type="InterPro" id="IPR004389">
    <property type="entry name" value="Ribosomal_uL18_bac-type"/>
</dbReference>
<sequence length="102" mass="11438">MKNNKYQRPKLYIFKSNKHIYAQIIDNNSKKVLTSSSTLSKDVTNGTKCLKNCTTAAIVGHNIATKLKQLGIKNIIFDRGNNIYHGQIKALADATRKEGIIF</sequence>
<dbReference type="PANTHER" id="PTHR12899:SF3">
    <property type="entry name" value="LARGE RIBOSOMAL SUBUNIT PROTEIN UL18M"/>
    <property type="match status" value="1"/>
</dbReference>
<dbReference type="Pfam" id="PF00861">
    <property type="entry name" value="Ribosomal_L18p"/>
    <property type="match status" value="1"/>
</dbReference>
<protein>
    <recommendedName>
        <fullName evidence="8 9">Large ribosomal subunit protein uL18c</fullName>
    </recommendedName>
</protein>
<evidence type="ECO:0000256" key="7">
    <source>
        <dbReference type="ARBA" id="ARBA00023274"/>
    </source>
</evidence>